<dbReference type="PATRIC" id="fig|136857.5.peg.2099"/>
<proteinExistence type="predicted"/>
<feature type="transmembrane region" description="Helical" evidence="1">
    <location>
        <begin position="79"/>
        <end position="102"/>
    </location>
</feature>
<reference evidence="3" key="2">
    <citation type="submission" date="2015-05" db="EMBL/GenBank/DDBJ databases">
        <title>Complete genome sequence of Corynebacterium testudinoris DSM 44614, recovered from necrotic lesions in the mouth of a tortoise.</title>
        <authorList>
            <person name="Ruckert C."/>
            <person name="Albersmeier A."/>
            <person name="Winkler A."/>
            <person name="Tauch A."/>
        </authorList>
    </citation>
    <scope>NUCLEOTIDE SEQUENCE [LARGE SCALE GENOMIC DNA]</scope>
    <source>
        <strain evidence="3">DSM 44614</strain>
    </source>
</reference>
<dbReference type="AlphaFoldDB" id="A0A0G3HED7"/>
<evidence type="ECO:0000256" key="1">
    <source>
        <dbReference type="SAM" id="Phobius"/>
    </source>
</evidence>
<organism evidence="2 3">
    <name type="scientific">Corynebacterium testudinoris</name>
    <dbReference type="NCBI Taxonomy" id="136857"/>
    <lineage>
        <taxon>Bacteria</taxon>
        <taxon>Bacillati</taxon>
        <taxon>Actinomycetota</taxon>
        <taxon>Actinomycetes</taxon>
        <taxon>Mycobacteriales</taxon>
        <taxon>Corynebacteriaceae</taxon>
        <taxon>Corynebacterium</taxon>
    </lineage>
</organism>
<keyword evidence="1" id="KW-0472">Membrane</keyword>
<sequence>MTALILLGLSTLAIITGVVLMVRKRSEINGFPWFWVFFGIMVMSWVVLVTMSVGMDMVSSGSQTYSTDSSSAHMDIFQIYNYVVTAALALAVVGVIGSVWAWKKRRY</sequence>
<name>A0A0G3HED7_9CORY</name>
<keyword evidence="3" id="KW-1185">Reference proteome</keyword>
<gene>
    <name evidence="2" type="ORF">CTEST_10585</name>
</gene>
<dbReference type="KEGG" id="cted:CTEST_10585"/>
<dbReference type="RefSeq" id="WP_047253681.1">
    <property type="nucleotide sequence ID" value="NZ_CP011545.1"/>
</dbReference>
<evidence type="ECO:0000313" key="2">
    <source>
        <dbReference type="EMBL" id="AKK09537.1"/>
    </source>
</evidence>
<dbReference type="Proteomes" id="UP000035540">
    <property type="component" value="Chromosome"/>
</dbReference>
<protein>
    <submittedName>
        <fullName evidence="2">Uncharacterized protein</fullName>
    </submittedName>
</protein>
<dbReference type="EMBL" id="CP011545">
    <property type="protein sequence ID" value="AKK09537.1"/>
    <property type="molecule type" value="Genomic_DNA"/>
</dbReference>
<dbReference type="STRING" id="136857.CTEST_10585"/>
<accession>A0A0G3HED7</accession>
<keyword evidence="1" id="KW-0812">Transmembrane</keyword>
<evidence type="ECO:0000313" key="3">
    <source>
        <dbReference type="Proteomes" id="UP000035540"/>
    </source>
</evidence>
<feature type="transmembrane region" description="Helical" evidence="1">
    <location>
        <begin position="34"/>
        <end position="59"/>
    </location>
</feature>
<reference evidence="2 3" key="1">
    <citation type="journal article" date="2015" name="Genome Announc.">
        <title>Complete Genome Sequence of the Type Strain Corynebacterium testudinoris DSM 44614, Recovered from Necrotic Lesions in the Mouth of a Tortoise.</title>
        <authorList>
            <person name="Ruckert C."/>
            <person name="Kriete M."/>
            <person name="Jaenicke S."/>
            <person name="Winkler A."/>
            <person name="Tauch A."/>
        </authorList>
    </citation>
    <scope>NUCLEOTIDE SEQUENCE [LARGE SCALE GENOMIC DNA]</scope>
    <source>
        <strain evidence="2 3">DSM 44614</strain>
    </source>
</reference>
<feature type="transmembrane region" description="Helical" evidence="1">
    <location>
        <begin position="6"/>
        <end position="22"/>
    </location>
</feature>
<keyword evidence="1" id="KW-1133">Transmembrane helix</keyword>